<evidence type="ECO:0000313" key="2">
    <source>
        <dbReference type="Proteomes" id="UP001321018"/>
    </source>
</evidence>
<gene>
    <name evidence="1" type="ORF">OB960_21025</name>
</gene>
<evidence type="ECO:0008006" key="3">
    <source>
        <dbReference type="Google" id="ProtNLM"/>
    </source>
</evidence>
<dbReference type="RefSeq" id="WP_338005683.1">
    <property type="nucleotide sequence ID" value="NZ_JAOPKA010000019.1"/>
</dbReference>
<evidence type="ECO:0000313" key="1">
    <source>
        <dbReference type="EMBL" id="MCU4743871.1"/>
    </source>
</evidence>
<accession>A0AAP3E3P9</accession>
<organism evidence="1 2">
    <name type="scientific">Natronoglomus mannanivorans</name>
    <dbReference type="NCBI Taxonomy" id="2979990"/>
    <lineage>
        <taxon>Archaea</taxon>
        <taxon>Methanobacteriati</taxon>
        <taxon>Methanobacteriota</taxon>
        <taxon>Stenosarchaea group</taxon>
        <taxon>Halobacteria</taxon>
        <taxon>Halobacteriales</taxon>
        <taxon>Natrialbaceae</taxon>
        <taxon>Natronoglomus</taxon>
    </lineage>
</organism>
<protein>
    <recommendedName>
        <fullName evidence="3">HNH endonuclease</fullName>
    </recommendedName>
</protein>
<dbReference type="InterPro" id="IPR044925">
    <property type="entry name" value="His-Me_finger_sf"/>
</dbReference>
<dbReference type="AlphaFoldDB" id="A0AAP3E3P9"/>
<dbReference type="Gene3D" id="3.90.75.20">
    <property type="match status" value="1"/>
</dbReference>
<reference evidence="1" key="1">
    <citation type="submission" date="2022-09" db="EMBL/GenBank/DDBJ databases">
        <title>Enrichment on poylsaccharides allowed isolation of novel metabolic and taxonomic groups of Haloarchaea.</title>
        <authorList>
            <person name="Sorokin D.Y."/>
            <person name="Elcheninov A.G."/>
            <person name="Khizhniak T.V."/>
            <person name="Kolganova T.V."/>
            <person name="Kublanov I.V."/>
        </authorList>
    </citation>
    <scope>NUCLEOTIDE SEQUENCE</scope>
    <source>
        <strain evidence="1">AArc-xg1-1</strain>
    </source>
</reference>
<dbReference type="Proteomes" id="UP001321018">
    <property type="component" value="Unassembled WGS sequence"/>
</dbReference>
<proteinExistence type="predicted"/>
<sequence>MEAVYTEDDCISSLQEAARKLGKSPTQAEYRELDFSPCVTHICDIVGGWNDAKRAASIETYEQVGEAYDHVPLYPDSNGYERWVHTHKGEQAEVSVHRLLAVSEFGFDAVADKQIHHKEPIPWFNTPDNIIALTKRQHLALHILMEDFDVILD</sequence>
<dbReference type="EMBL" id="JAOPKA010000019">
    <property type="protein sequence ID" value="MCU4743871.1"/>
    <property type="molecule type" value="Genomic_DNA"/>
</dbReference>
<dbReference type="SUPFAM" id="SSF54060">
    <property type="entry name" value="His-Me finger endonucleases"/>
    <property type="match status" value="1"/>
</dbReference>
<dbReference type="Pfam" id="PF18780">
    <property type="entry name" value="HNH_repeat"/>
    <property type="match status" value="1"/>
</dbReference>
<comment type="caution">
    <text evidence="1">The sequence shown here is derived from an EMBL/GenBank/DDBJ whole genome shotgun (WGS) entry which is preliminary data.</text>
</comment>
<name>A0AAP3E3P9_9EURY</name>
<dbReference type="InterPro" id="IPR041025">
    <property type="entry name" value="HNH_repeat"/>
</dbReference>